<protein>
    <submittedName>
        <fullName evidence="1">Uncharacterized protein</fullName>
    </submittedName>
</protein>
<gene>
    <name evidence="1" type="ORF">BDY19DRAFT_1050818</name>
</gene>
<sequence length="901" mass="101269">MAGRWVGPFPPEIFLDSLMPVSDAVLANMPKGTKFTMPPKDDSRKDPLEKELYKQFVDTISDNDLSPNMQFFISADKTNDGVAYRPDAGLKDICRIPPTSSAKKGTKATKKQPKTTDKPQAFDWCHDTLVVEFKRLADQDPFLTSQEIVTRAQFCPVPNKPTVSFERKGAQPRKIRGQLILYATEVFGHQQRTHLFQLLIFGQFARFIYFDHSGAIVSESVDYVEDSSLLVEFMWRFNHMSDVERGRDPTTAPALPGEKTQFNAAVEGFLDNMKNPGQLVLPNADHTMSGKYPITKMLVKENDDNKMEVLIRRPTVKSHSVLGRATQGYVAVDAQNSEVLFLKDSWRVHHELAKTESEIYRILERYGVPHIPRMICGGDVQGPGENDPVQTTKTVQWIQRQDLPVGYAHMRDHTHHRIVQRIAYPIEAATSSKQYTRAFYNVVQVIGQADGDECKILHRDISIGNVMLSGEDGEDNVGLLGDWDHARVTIPGEPHEHQKYRTGTWLFMSIGLLQNPKKAHEIIDDFESVFWTKLYGAIHRFKHTGGISNDVFTENNPQMDAGYTDMIVGGNSKYGILATFPVTFNCVPLNNLFLRLAVAIKNYYDAKQRVTIAEYFTAHDNNPDDEFSPLSEARETFEKERAKLSNPKFWISTFKSAIDREDWDDDDLLLEDPYPMQTEEQETQKIETFTSRGFETKNQSESYKVEDEDFDKIEVREDPTVIESERDPRVPLIPVSYYRRGLDDADDDEQAEVSHPAGQSPSSFPLRRQLEGSGVTGAEFSSGSSYAESISDQRKRKRKDHGSSGEKTAGSSKGPLQKKPKHGTRASTSFPSTSGASTSGQSMVPSRPQTRLATARQLSGEASVGAGGMSRLSISPVRPRTRMQANSKGKGKGKGKMRSRE</sequence>
<evidence type="ECO:0000313" key="1">
    <source>
        <dbReference type="EMBL" id="KAI0085030.1"/>
    </source>
</evidence>
<reference evidence="1" key="1">
    <citation type="journal article" date="2021" name="Environ. Microbiol.">
        <title>Gene family expansions and transcriptome signatures uncover fungal adaptations to wood decay.</title>
        <authorList>
            <person name="Hage H."/>
            <person name="Miyauchi S."/>
            <person name="Viragh M."/>
            <person name="Drula E."/>
            <person name="Min B."/>
            <person name="Chaduli D."/>
            <person name="Navarro D."/>
            <person name="Favel A."/>
            <person name="Norest M."/>
            <person name="Lesage-Meessen L."/>
            <person name="Balint B."/>
            <person name="Merenyi Z."/>
            <person name="de Eugenio L."/>
            <person name="Morin E."/>
            <person name="Martinez A.T."/>
            <person name="Baldrian P."/>
            <person name="Stursova M."/>
            <person name="Martinez M.J."/>
            <person name="Novotny C."/>
            <person name="Magnuson J.K."/>
            <person name="Spatafora J.W."/>
            <person name="Maurice S."/>
            <person name="Pangilinan J."/>
            <person name="Andreopoulos W."/>
            <person name="LaButti K."/>
            <person name="Hundley H."/>
            <person name="Na H."/>
            <person name="Kuo A."/>
            <person name="Barry K."/>
            <person name="Lipzen A."/>
            <person name="Henrissat B."/>
            <person name="Riley R."/>
            <person name="Ahrendt S."/>
            <person name="Nagy L.G."/>
            <person name="Grigoriev I.V."/>
            <person name="Martin F."/>
            <person name="Rosso M.N."/>
        </authorList>
    </citation>
    <scope>NUCLEOTIDE SEQUENCE</scope>
    <source>
        <strain evidence="1">CBS 384.51</strain>
    </source>
</reference>
<name>A0ACB8TSN9_9APHY</name>
<keyword evidence="2" id="KW-1185">Reference proteome</keyword>
<comment type="caution">
    <text evidence="1">The sequence shown here is derived from an EMBL/GenBank/DDBJ whole genome shotgun (WGS) entry which is preliminary data.</text>
</comment>
<organism evidence="1 2">
    <name type="scientific">Irpex rosettiformis</name>
    <dbReference type="NCBI Taxonomy" id="378272"/>
    <lineage>
        <taxon>Eukaryota</taxon>
        <taxon>Fungi</taxon>
        <taxon>Dikarya</taxon>
        <taxon>Basidiomycota</taxon>
        <taxon>Agaricomycotina</taxon>
        <taxon>Agaricomycetes</taxon>
        <taxon>Polyporales</taxon>
        <taxon>Irpicaceae</taxon>
        <taxon>Irpex</taxon>
    </lineage>
</organism>
<accession>A0ACB8TSN9</accession>
<dbReference type="EMBL" id="MU274935">
    <property type="protein sequence ID" value="KAI0085030.1"/>
    <property type="molecule type" value="Genomic_DNA"/>
</dbReference>
<evidence type="ECO:0000313" key="2">
    <source>
        <dbReference type="Proteomes" id="UP001055072"/>
    </source>
</evidence>
<proteinExistence type="predicted"/>
<dbReference type="Proteomes" id="UP001055072">
    <property type="component" value="Unassembled WGS sequence"/>
</dbReference>